<keyword evidence="9" id="KW-0418">Kinase</keyword>
<comment type="caution">
    <text evidence="18">The sequence shown here is derived from an EMBL/GenBank/DDBJ whole genome shotgun (WGS) entry which is preliminary data.</text>
</comment>
<evidence type="ECO:0000256" key="15">
    <source>
        <dbReference type="SAM" id="Phobius"/>
    </source>
</evidence>
<dbReference type="PANTHER" id="PTHR27002:SF814">
    <property type="entry name" value="CYSTEINE-RICH RECEPTOR-LIKE PROTEIN KINASE 10"/>
    <property type="match status" value="1"/>
</dbReference>
<dbReference type="InterPro" id="IPR011009">
    <property type="entry name" value="Kinase-like_dom_sf"/>
</dbReference>
<keyword evidence="10" id="KW-0067">ATP-binding</keyword>
<feature type="domain" description="Gnk2-homologous" evidence="17">
    <location>
        <begin position="323"/>
        <end position="430"/>
    </location>
</feature>
<keyword evidence="13" id="KW-0675">Receptor</keyword>
<comment type="subcellular location">
    <subcellularLocation>
        <location evidence="1">Membrane</location>
        <topology evidence="1">Single-pass membrane protein</topology>
    </subcellularLocation>
</comment>
<feature type="domain" description="Protein kinase" evidence="16">
    <location>
        <begin position="596"/>
        <end position="881"/>
    </location>
</feature>
<evidence type="ECO:0000256" key="9">
    <source>
        <dbReference type="ARBA" id="ARBA00022777"/>
    </source>
</evidence>
<dbReference type="InterPro" id="IPR002902">
    <property type="entry name" value="GNK2"/>
</dbReference>
<dbReference type="CDD" id="cd01837">
    <property type="entry name" value="SGNH_plant_lipase_like"/>
    <property type="match status" value="1"/>
</dbReference>
<name>A0ABQ7VIA1_SOLTU</name>
<evidence type="ECO:0000256" key="4">
    <source>
        <dbReference type="ARBA" id="ARBA00022679"/>
    </source>
</evidence>
<protein>
    <submittedName>
        <fullName evidence="18">Uncharacterized protein</fullName>
    </submittedName>
</protein>
<dbReference type="Pfam" id="PF07714">
    <property type="entry name" value="PK_Tyr_Ser-Thr"/>
    <property type="match status" value="1"/>
</dbReference>
<dbReference type="CDD" id="cd23509">
    <property type="entry name" value="Gnk2-like"/>
    <property type="match status" value="2"/>
</dbReference>
<dbReference type="PANTHER" id="PTHR27002">
    <property type="entry name" value="RECEPTOR-LIKE SERINE/THREONINE-PROTEIN KINASE SD1-8"/>
    <property type="match status" value="1"/>
</dbReference>
<evidence type="ECO:0000256" key="2">
    <source>
        <dbReference type="ARBA" id="ARBA00008668"/>
    </source>
</evidence>
<dbReference type="InterPro" id="IPR001087">
    <property type="entry name" value="GDSL"/>
</dbReference>
<dbReference type="InterPro" id="IPR035669">
    <property type="entry name" value="SGNH_plant_lipase-like"/>
</dbReference>
<dbReference type="SMART" id="SM00220">
    <property type="entry name" value="S_TKc"/>
    <property type="match status" value="1"/>
</dbReference>
<dbReference type="InterPro" id="IPR001245">
    <property type="entry name" value="Ser-Thr/Tyr_kinase_cat_dom"/>
</dbReference>
<dbReference type="InterPro" id="IPR021820">
    <property type="entry name" value="S-locus_recpt_kinase_C"/>
</dbReference>
<dbReference type="InterPro" id="IPR000719">
    <property type="entry name" value="Prot_kinase_dom"/>
</dbReference>
<evidence type="ECO:0000256" key="8">
    <source>
        <dbReference type="ARBA" id="ARBA00022741"/>
    </source>
</evidence>
<keyword evidence="19" id="KW-1185">Reference proteome</keyword>
<keyword evidence="6" id="KW-0732">Signal</keyword>
<dbReference type="Gene3D" id="1.10.510.10">
    <property type="entry name" value="Transferase(Phosphotransferase) domain 1"/>
    <property type="match status" value="1"/>
</dbReference>
<dbReference type="Gene3D" id="3.30.200.20">
    <property type="entry name" value="Phosphorylase Kinase, domain 1"/>
    <property type="match status" value="1"/>
</dbReference>
<dbReference type="EMBL" id="JAIVGD010000013">
    <property type="protein sequence ID" value="KAH0763817.1"/>
    <property type="molecule type" value="Genomic_DNA"/>
</dbReference>
<feature type="transmembrane region" description="Helical" evidence="15">
    <location>
        <begin position="513"/>
        <end position="537"/>
    </location>
</feature>
<evidence type="ECO:0000256" key="14">
    <source>
        <dbReference type="ARBA" id="ARBA00023180"/>
    </source>
</evidence>
<keyword evidence="11 15" id="KW-1133">Transmembrane helix</keyword>
<sequence>MAIFSRVVIPLKITLIILTTTLIFSPSVISSAFTPKKFKKIYAFGDSYTDTGNTHSATGPSSFNYVSNPPYGNTFFHHPTNRYSDGRLVIDFVAESLSLPFLPPYRDPKADRTYGVNFAVAGSTAIRHRFFVKNNITLNVTPQSLQTQLTWFNRFLESKGCVNSTTTPQQCEVLFSDALFWVGEIGANDYAYSFASSVSPNTIQRLATRSFTGFLQALLNKGAKYVLVQGLPPTGCLTLSMYLAPDTDRDDMGCVESANKHSILHNSIIQAKLNSFRKQFPQTVIVYADYWNAYSTVVRNANKYGFKEVFKSCCGTGGGNLNFEVFSTCGSPSASSCPDPSQYINWDGVHLTEAIPLNNNGNNSIYTKASEGEDPDKVYGVFLCRGDVVPKDCKNCIDVARERIQRECPLKKQAIIWFDECLVRYSNVSFASMLDTSCLPDLSAVNCVTCLKTAFSGIRNLSLSIAKVPGGVRILLPSCSFRYELYPFLYASVPPSTSLGNEDEGKNTSKTKLISIIIGVILAILAVVLAGTCFYLVKRRRRIEKERNEKSREIQLLDMIGETLDANDDFGSEKQGRSREFPVVKLDLIRAATQNFSEENKLGEGGFGPVYKGTLANGIAIAIKRLSRTSGQGLKEFENEVVLIARLQHRNLVRLLGCCLEGNEALLIYEFMPNKSLDFFLFDSRENEILEWRQRVHIIKGIAKGILYLHEDSRLRIIHRDLKASNVLLDKDMNPKISDFGMAKMFSGNQREANTNRVVGTYGYMAPEYAMEGLFSTKSDVFSFGVLLLEIVSGRKNNSYVSEYGQSLLNFAWKLWREGHGLELMDPCLSQSCVTTEITECIHIGLLCVQQDPADRPTMSSVVFMLENDTKTLPQPSQPAFSIGRKKPQSNDQLCSVNEVTLSILSPR</sequence>
<dbReference type="SUPFAM" id="SSF56112">
    <property type="entry name" value="Protein kinase-like (PK-like)"/>
    <property type="match status" value="1"/>
</dbReference>
<organism evidence="18 19">
    <name type="scientific">Solanum tuberosum</name>
    <name type="common">Potato</name>
    <dbReference type="NCBI Taxonomy" id="4113"/>
    <lineage>
        <taxon>Eukaryota</taxon>
        <taxon>Viridiplantae</taxon>
        <taxon>Streptophyta</taxon>
        <taxon>Embryophyta</taxon>
        <taxon>Tracheophyta</taxon>
        <taxon>Spermatophyta</taxon>
        <taxon>Magnoliopsida</taxon>
        <taxon>eudicotyledons</taxon>
        <taxon>Gunneridae</taxon>
        <taxon>Pentapetalae</taxon>
        <taxon>asterids</taxon>
        <taxon>lamiids</taxon>
        <taxon>Solanales</taxon>
        <taxon>Solanaceae</taxon>
        <taxon>Solanoideae</taxon>
        <taxon>Solaneae</taxon>
        <taxon>Solanum</taxon>
    </lineage>
</organism>
<evidence type="ECO:0000256" key="10">
    <source>
        <dbReference type="ARBA" id="ARBA00022840"/>
    </source>
</evidence>
<evidence type="ECO:0000256" key="5">
    <source>
        <dbReference type="ARBA" id="ARBA00022692"/>
    </source>
</evidence>
<evidence type="ECO:0000256" key="11">
    <source>
        <dbReference type="ARBA" id="ARBA00022989"/>
    </source>
</evidence>
<dbReference type="InterPro" id="IPR038408">
    <property type="entry name" value="GNK2_sf"/>
</dbReference>
<proteinExistence type="inferred from homology"/>
<evidence type="ECO:0000256" key="6">
    <source>
        <dbReference type="ARBA" id="ARBA00022729"/>
    </source>
</evidence>
<dbReference type="Gene3D" id="3.30.430.20">
    <property type="entry name" value="Gnk2 domain, C-X8-C-X2-C motif"/>
    <property type="match status" value="1"/>
</dbReference>
<dbReference type="Proteomes" id="UP000826656">
    <property type="component" value="Unassembled WGS sequence"/>
</dbReference>
<keyword evidence="8" id="KW-0547">Nucleotide-binding</keyword>
<dbReference type="InterPro" id="IPR036514">
    <property type="entry name" value="SGNH_hydro_sf"/>
</dbReference>
<dbReference type="PROSITE" id="PS51473">
    <property type="entry name" value="GNK2"/>
    <property type="match status" value="1"/>
</dbReference>
<dbReference type="PROSITE" id="PS50011">
    <property type="entry name" value="PROTEIN_KINASE_DOM"/>
    <property type="match status" value="1"/>
</dbReference>
<keyword evidence="5 15" id="KW-0812">Transmembrane</keyword>
<comment type="similarity">
    <text evidence="2">Belongs to the 'GDSL' lipolytic enzyme family.</text>
</comment>
<evidence type="ECO:0000256" key="1">
    <source>
        <dbReference type="ARBA" id="ARBA00004167"/>
    </source>
</evidence>
<evidence type="ECO:0000259" key="16">
    <source>
        <dbReference type="PROSITE" id="PS50011"/>
    </source>
</evidence>
<evidence type="ECO:0000256" key="7">
    <source>
        <dbReference type="ARBA" id="ARBA00022737"/>
    </source>
</evidence>
<dbReference type="Pfam" id="PF11883">
    <property type="entry name" value="DUF3403"/>
    <property type="match status" value="1"/>
</dbReference>
<gene>
    <name evidence="18" type="ORF">KY290_019890</name>
</gene>
<keyword evidence="7" id="KW-0677">Repeat</keyword>
<keyword evidence="4" id="KW-0808">Transferase</keyword>
<dbReference type="Gene3D" id="3.40.50.1110">
    <property type="entry name" value="SGNH hydrolase"/>
    <property type="match status" value="1"/>
</dbReference>
<evidence type="ECO:0000313" key="19">
    <source>
        <dbReference type="Proteomes" id="UP000826656"/>
    </source>
</evidence>
<dbReference type="SUPFAM" id="SSF52266">
    <property type="entry name" value="SGNH hydrolase"/>
    <property type="match status" value="1"/>
</dbReference>
<dbReference type="InterPro" id="IPR008271">
    <property type="entry name" value="Ser/Thr_kinase_AS"/>
</dbReference>
<evidence type="ECO:0000313" key="18">
    <source>
        <dbReference type="EMBL" id="KAH0763817.1"/>
    </source>
</evidence>
<reference evidence="18 19" key="1">
    <citation type="journal article" date="2021" name="bioRxiv">
        <title>Chromosome-scale and haplotype-resolved genome assembly of a tetraploid potato cultivar.</title>
        <authorList>
            <person name="Sun H."/>
            <person name="Jiao W.-B."/>
            <person name="Krause K."/>
            <person name="Campoy J.A."/>
            <person name="Goel M."/>
            <person name="Folz-Donahue K."/>
            <person name="Kukat C."/>
            <person name="Huettel B."/>
            <person name="Schneeberger K."/>
        </authorList>
    </citation>
    <scope>NUCLEOTIDE SEQUENCE [LARGE SCALE GENOMIC DNA]</scope>
    <source>
        <strain evidence="18">SolTubOtavaFocal</strain>
        <tissue evidence="18">Leaves</tissue>
    </source>
</reference>
<dbReference type="Pfam" id="PF00657">
    <property type="entry name" value="Lipase_GDSL"/>
    <property type="match status" value="1"/>
</dbReference>
<evidence type="ECO:0000256" key="12">
    <source>
        <dbReference type="ARBA" id="ARBA00023136"/>
    </source>
</evidence>
<keyword evidence="3" id="KW-0723">Serine/threonine-protein kinase</keyword>
<accession>A0ABQ7VIA1</accession>
<keyword evidence="12 15" id="KW-0472">Membrane</keyword>
<evidence type="ECO:0000256" key="3">
    <source>
        <dbReference type="ARBA" id="ARBA00022527"/>
    </source>
</evidence>
<dbReference type="Pfam" id="PF01657">
    <property type="entry name" value="Stress-antifung"/>
    <property type="match status" value="1"/>
</dbReference>
<evidence type="ECO:0000256" key="13">
    <source>
        <dbReference type="ARBA" id="ARBA00023170"/>
    </source>
</evidence>
<dbReference type="CDD" id="cd14066">
    <property type="entry name" value="STKc_IRAK"/>
    <property type="match status" value="1"/>
</dbReference>
<dbReference type="PROSITE" id="PS00108">
    <property type="entry name" value="PROTEIN_KINASE_ST"/>
    <property type="match status" value="1"/>
</dbReference>
<evidence type="ECO:0000259" key="17">
    <source>
        <dbReference type="PROSITE" id="PS51473"/>
    </source>
</evidence>
<keyword evidence="14" id="KW-0325">Glycoprotein</keyword>